<reference evidence="4 5" key="1">
    <citation type="journal article" date="2020" name="Front. Plant Sci.">
        <title>Isolation of Rhizosphere Bacteria That Improve Quality and Water Stress Tolerance in Greenhouse Ornamentals.</title>
        <authorList>
            <person name="Nordstedt N.P."/>
            <person name="Jones M.L."/>
        </authorList>
    </citation>
    <scope>NUCLEOTIDE SEQUENCE [LARGE SCALE GENOMIC DNA]</scope>
    <source>
        <strain evidence="4 5">C7D2</strain>
    </source>
</reference>
<evidence type="ECO:0000313" key="5">
    <source>
        <dbReference type="Proteomes" id="UP000536720"/>
    </source>
</evidence>
<dbReference type="PRINTS" id="PR01805">
    <property type="entry name" value="VACJLIPOPROT"/>
</dbReference>
<dbReference type="InterPro" id="IPR007428">
    <property type="entry name" value="MlaA"/>
</dbReference>
<feature type="signal peptide" evidence="3">
    <location>
        <begin position="1"/>
        <end position="19"/>
    </location>
</feature>
<sequence length="257" mass="29196">MAKYLLLIAALMGAGVVHADDRPTVDADGFKEPLSKLKFNPGLDQREFERSTLNALNVYDPLESWNRRVYHFNYRFDQWVFLPVVDGYRYVTPSFVRTGVSNFFNNLGDVPNLMNSLLQFKGKRSMETTARLLLNTTIGVAGLWDPATSMGLPRQSEDFGQTLGFYGVPAGAYFVLPIFGPSNLRDTSGLLVDYTAESEINFLNVSKVSANHPELLLLRGVDKRYQTTFRYGQLNSPFEYEKVRYVYTESRKLQIAE</sequence>
<accession>A0A7Y5ZDD7</accession>
<dbReference type="AlphaFoldDB" id="A0A7Y5ZDD7"/>
<dbReference type="GO" id="GO:0120010">
    <property type="term" value="P:intermembrane phospholipid transfer"/>
    <property type="evidence" value="ECO:0007669"/>
    <property type="project" value="TreeGrafter"/>
</dbReference>
<evidence type="ECO:0000313" key="4">
    <source>
        <dbReference type="EMBL" id="NUT90351.1"/>
    </source>
</evidence>
<evidence type="ECO:0000256" key="1">
    <source>
        <dbReference type="ARBA" id="ARBA00010634"/>
    </source>
</evidence>
<feature type="chain" id="PRO_5031147476" evidence="3">
    <location>
        <begin position="20"/>
        <end position="257"/>
    </location>
</feature>
<dbReference type="PANTHER" id="PTHR30035:SF3">
    <property type="entry name" value="INTERMEMBRANE PHOSPHOLIPID TRANSPORT SYSTEM LIPOPROTEIN MLAA"/>
    <property type="match status" value="1"/>
</dbReference>
<evidence type="ECO:0000256" key="2">
    <source>
        <dbReference type="ARBA" id="ARBA00022729"/>
    </source>
</evidence>
<comment type="similarity">
    <text evidence="1">Belongs to the MlaA family.</text>
</comment>
<comment type="caution">
    <text evidence="4">The sequence shown here is derived from an EMBL/GenBank/DDBJ whole genome shotgun (WGS) entry which is preliminary data.</text>
</comment>
<evidence type="ECO:0000256" key="3">
    <source>
        <dbReference type="SAM" id="SignalP"/>
    </source>
</evidence>
<organism evidence="4 5">
    <name type="scientific">Pseudomonas corrugata</name>
    <dbReference type="NCBI Taxonomy" id="47879"/>
    <lineage>
        <taxon>Bacteria</taxon>
        <taxon>Pseudomonadati</taxon>
        <taxon>Pseudomonadota</taxon>
        <taxon>Gammaproteobacteria</taxon>
        <taxon>Pseudomonadales</taxon>
        <taxon>Pseudomonadaceae</taxon>
        <taxon>Pseudomonas</taxon>
    </lineage>
</organism>
<protein>
    <submittedName>
        <fullName evidence="4">VacJ family lipoprotein</fullName>
    </submittedName>
</protein>
<dbReference type="Pfam" id="PF04333">
    <property type="entry name" value="MlaA"/>
    <property type="match status" value="1"/>
</dbReference>
<keyword evidence="2 3" id="KW-0732">Signal</keyword>
<dbReference type="PANTHER" id="PTHR30035">
    <property type="entry name" value="LIPOPROTEIN VACJ-RELATED"/>
    <property type="match status" value="1"/>
</dbReference>
<name>A0A7Y5ZDD7_9PSED</name>
<keyword evidence="4" id="KW-0449">Lipoprotein</keyword>
<dbReference type="Proteomes" id="UP000536720">
    <property type="component" value="Unassembled WGS sequence"/>
</dbReference>
<gene>
    <name evidence="4" type="ORF">HNO91_28340</name>
</gene>
<dbReference type="GO" id="GO:0016020">
    <property type="term" value="C:membrane"/>
    <property type="evidence" value="ECO:0007669"/>
    <property type="project" value="InterPro"/>
</dbReference>
<proteinExistence type="inferred from homology"/>
<dbReference type="EMBL" id="JABFMR010000067">
    <property type="protein sequence ID" value="NUT90351.1"/>
    <property type="molecule type" value="Genomic_DNA"/>
</dbReference>